<dbReference type="EMBL" id="LT934425">
    <property type="protein sequence ID" value="SOH04478.1"/>
    <property type="molecule type" value="Genomic_DNA"/>
</dbReference>
<dbReference type="AlphaFoldDB" id="A0A2C9CFV5"/>
<dbReference type="KEGG" id="kst:KSMBR1_1980"/>
<name>A0A2C9CFV5_KUEST</name>
<proteinExistence type="predicted"/>
<keyword evidence="2" id="KW-1185">Reference proteome</keyword>
<protein>
    <submittedName>
        <fullName evidence="1">Uncharacterized protein</fullName>
    </submittedName>
</protein>
<gene>
    <name evidence="1" type="ORF">KSMBR1_1980</name>
</gene>
<reference evidence="2" key="1">
    <citation type="submission" date="2017-10" db="EMBL/GenBank/DDBJ databases">
        <authorList>
            <person name="Frank J."/>
        </authorList>
    </citation>
    <scope>NUCLEOTIDE SEQUENCE [LARGE SCALE GENOMIC DNA]</scope>
</reference>
<sequence>MMDTDQKLSITHIDTHDKAGGTAKQEIRIKLNIKRVVYENICIITDCRTEAFPK</sequence>
<evidence type="ECO:0000313" key="1">
    <source>
        <dbReference type="EMBL" id="SOH04478.1"/>
    </source>
</evidence>
<accession>A0A2C9CFV5</accession>
<dbReference type="Proteomes" id="UP000221734">
    <property type="component" value="Chromosome Kuenenia_stuttgartiensis_MBR1"/>
</dbReference>
<organism evidence="1 2">
    <name type="scientific">Kuenenia stuttgartiensis</name>
    <dbReference type="NCBI Taxonomy" id="174633"/>
    <lineage>
        <taxon>Bacteria</taxon>
        <taxon>Pseudomonadati</taxon>
        <taxon>Planctomycetota</taxon>
        <taxon>Candidatus Brocadiia</taxon>
        <taxon>Candidatus Brocadiales</taxon>
        <taxon>Candidatus Brocadiaceae</taxon>
        <taxon>Candidatus Kuenenia</taxon>
    </lineage>
</organism>
<dbReference type="RefSeq" id="WP_157820510.1">
    <property type="nucleotide sequence ID" value="NZ_LT934425.1"/>
</dbReference>
<evidence type="ECO:0000313" key="2">
    <source>
        <dbReference type="Proteomes" id="UP000221734"/>
    </source>
</evidence>